<feature type="compositionally biased region" description="Basic and acidic residues" evidence="1">
    <location>
        <begin position="11"/>
        <end position="20"/>
    </location>
</feature>
<reference evidence="2" key="1">
    <citation type="submission" date="2023-11" db="EMBL/GenBank/DDBJ databases">
        <title>Genome assemblies of two species of porcelain crab, Petrolisthes cinctipes and Petrolisthes manimaculis (Anomura: Porcellanidae).</title>
        <authorList>
            <person name="Angst P."/>
        </authorList>
    </citation>
    <scope>NUCLEOTIDE SEQUENCE</scope>
    <source>
        <strain evidence="2">PB745_02</strain>
        <tissue evidence="2">Gill</tissue>
    </source>
</reference>
<sequence>MEKRSRKKGGRMREGGREPEYTGCEALRPELGGRPPAVSGISETNEGPPVLIMGLSVLVVVDTLPRPDWPRPAFLASHKPFTPNITPSPHSKPQHLLRSSLLTSLIDSSS</sequence>
<dbReference type="EMBL" id="JAWZYT010004120">
    <property type="protein sequence ID" value="KAK4295226.1"/>
    <property type="molecule type" value="Genomic_DNA"/>
</dbReference>
<comment type="caution">
    <text evidence="2">The sequence shown here is derived from an EMBL/GenBank/DDBJ whole genome shotgun (WGS) entry which is preliminary data.</text>
</comment>
<feature type="region of interest" description="Disordered" evidence="1">
    <location>
        <begin position="1"/>
        <end position="46"/>
    </location>
</feature>
<gene>
    <name evidence="2" type="ORF">Pmani_032205</name>
</gene>
<dbReference type="Proteomes" id="UP001292094">
    <property type="component" value="Unassembled WGS sequence"/>
</dbReference>
<accession>A0AAE1NTI8</accession>
<keyword evidence="3" id="KW-1185">Reference proteome</keyword>
<name>A0AAE1NTI8_9EUCA</name>
<evidence type="ECO:0000313" key="3">
    <source>
        <dbReference type="Proteomes" id="UP001292094"/>
    </source>
</evidence>
<dbReference type="AlphaFoldDB" id="A0AAE1NTI8"/>
<evidence type="ECO:0000256" key="1">
    <source>
        <dbReference type="SAM" id="MobiDB-lite"/>
    </source>
</evidence>
<feature type="compositionally biased region" description="Basic residues" evidence="1">
    <location>
        <begin position="1"/>
        <end position="10"/>
    </location>
</feature>
<organism evidence="2 3">
    <name type="scientific">Petrolisthes manimaculis</name>
    <dbReference type="NCBI Taxonomy" id="1843537"/>
    <lineage>
        <taxon>Eukaryota</taxon>
        <taxon>Metazoa</taxon>
        <taxon>Ecdysozoa</taxon>
        <taxon>Arthropoda</taxon>
        <taxon>Crustacea</taxon>
        <taxon>Multicrustacea</taxon>
        <taxon>Malacostraca</taxon>
        <taxon>Eumalacostraca</taxon>
        <taxon>Eucarida</taxon>
        <taxon>Decapoda</taxon>
        <taxon>Pleocyemata</taxon>
        <taxon>Anomura</taxon>
        <taxon>Galatheoidea</taxon>
        <taxon>Porcellanidae</taxon>
        <taxon>Petrolisthes</taxon>
    </lineage>
</organism>
<evidence type="ECO:0000313" key="2">
    <source>
        <dbReference type="EMBL" id="KAK4295226.1"/>
    </source>
</evidence>
<proteinExistence type="predicted"/>
<protein>
    <submittedName>
        <fullName evidence="2">Uncharacterized protein</fullName>
    </submittedName>
</protein>